<evidence type="ECO:0000313" key="2">
    <source>
        <dbReference type="EMBL" id="SCG55128.1"/>
    </source>
</evidence>
<evidence type="ECO:0008006" key="4">
    <source>
        <dbReference type="Google" id="ProtNLM"/>
    </source>
</evidence>
<dbReference type="OrthoDB" id="3404025at2"/>
<organism evidence="2 3">
    <name type="scientific">Micromonospora inositola</name>
    <dbReference type="NCBI Taxonomy" id="47865"/>
    <lineage>
        <taxon>Bacteria</taxon>
        <taxon>Bacillati</taxon>
        <taxon>Actinomycetota</taxon>
        <taxon>Actinomycetes</taxon>
        <taxon>Micromonosporales</taxon>
        <taxon>Micromonosporaceae</taxon>
        <taxon>Micromonospora</taxon>
    </lineage>
</organism>
<dbReference type="Proteomes" id="UP000198221">
    <property type="component" value="Chromosome I"/>
</dbReference>
<accession>A0A1C5I9R3</accession>
<dbReference type="AlphaFoldDB" id="A0A1C5I9R3"/>
<feature type="signal peptide" evidence="1">
    <location>
        <begin position="1"/>
        <end position="31"/>
    </location>
</feature>
<name>A0A1C5I9R3_9ACTN</name>
<keyword evidence="3" id="KW-1185">Reference proteome</keyword>
<sequence length="315" mass="32728">MSITPSTGRRVAAGLLGTALALLAAGAPATAAPAEATGPLSITAQRLVLDPTDQGYVGTLTAVVTNEGTVADYPTLTFTEPAGASHTTITPGGPCFFLGLEANRMRIQCLGEQIQPGDSQTYSLGFHVWTTPRDYAMTVAGTEIAVEPNGKPQLADTAAFTTLFRSTKGSLKKPRPYVQAVDSDLRMTAGNVTLDRLPDGSLSGRMPVTVRYGNDAPSFDLPVTASLPAGVAVDHIEPQDMPSWSDGFSVPGGRFMPGEERTFDVILTAPAGTPAGDLGVGSYTVSSSYFYDAEVQDVDPSDNTASFTVTAADAS</sequence>
<evidence type="ECO:0000256" key="1">
    <source>
        <dbReference type="SAM" id="SignalP"/>
    </source>
</evidence>
<keyword evidence="1" id="KW-0732">Signal</keyword>
<dbReference type="EMBL" id="LT607754">
    <property type="protein sequence ID" value="SCG55128.1"/>
    <property type="molecule type" value="Genomic_DNA"/>
</dbReference>
<proteinExistence type="predicted"/>
<protein>
    <recommendedName>
        <fullName evidence="4">DUF11 domain-containing protein</fullName>
    </recommendedName>
</protein>
<feature type="chain" id="PRO_5008718481" description="DUF11 domain-containing protein" evidence="1">
    <location>
        <begin position="32"/>
        <end position="315"/>
    </location>
</feature>
<dbReference type="InterPro" id="IPR006311">
    <property type="entry name" value="TAT_signal"/>
</dbReference>
<gene>
    <name evidence="2" type="ORF">GA0070613_2504</name>
</gene>
<dbReference type="RefSeq" id="WP_089012424.1">
    <property type="nucleotide sequence ID" value="NZ_LT607754.1"/>
</dbReference>
<reference evidence="3" key="1">
    <citation type="submission" date="2016-06" db="EMBL/GenBank/DDBJ databases">
        <authorList>
            <person name="Varghese N."/>
            <person name="Submissions Spin"/>
        </authorList>
    </citation>
    <scope>NUCLEOTIDE SEQUENCE [LARGE SCALE GENOMIC DNA]</scope>
    <source>
        <strain evidence="3">DSM 43819</strain>
    </source>
</reference>
<evidence type="ECO:0000313" key="3">
    <source>
        <dbReference type="Proteomes" id="UP000198221"/>
    </source>
</evidence>
<dbReference type="PROSITE" id="PS51318">
    <property type="entry name" value="TAT"/>
    <property type="match status" value="1"/>
</dbReference>